<dbReference type="PANTHER" id="PTHR10587:SF133">
    <property type="entry name" value="CHITIN DEACETYLASE 1-RELATED"/>
    <property type="match status" value="1"/>
</dbReference>
<dbReference type="AlphaFoldDB" id="A0A4R3K1R2"/>
<dbReference type="EMBL" id="SLZZ01000027">
    <property type="protein sequence ID" value="TCS75776.1"/>
    <property type="molecule type" value="Genomic_DNA"/>
</dbReference>
<dbReference type="InterPro" id="IPR002509">
    <property type="entry name" value="NODB_dom"/>
</dbReference>
<evidence type="ECO:0000256" key="1">
    <source>
        <dbReference type="ARBA" id="ARBA00022723"/>
    </source>
</evidence>
<dbReference type="SUPFAM" id="SSF88713">
    <property type="entry name" value="Glycoside hydrolase/deacetylase"/>
    <property type="match status" value="1"/>
</dbReference>
<keyword evidence="2" id="KW-0378">Hydrolase</keyword>
<evidence type="ECO:0000259" key="3">
    <source>
        <dbReference type="PROSITE" id="PS51677"/>
    </source>
</evidence>
<dbReference type="PANTHER" id="PTHR10587">
    <property type="entry name" value="GLYCOSYL TRANSFERASE-RELATED"/>
    <property type="match status" value="1"/>
</dbReference>
<keyword evidence="1" id="KW-0479">Metal-binding</keyword>
<evidence type="ECO:0000256" key="2">
    <source>
        <dbReference type="ARBA" id="ARBA00022801"/>
    </source>
</evidence>
<sequence>MMQGVGLVYVLLLLGLICPTLFTENQTKEKVQEVSDSNAGAYEGTAEEKPKIALTFDDGPSAECTPMLLDGLKERGVKVTFFLIGQNVEKDNNCEIVKRMYEEGHLIGNHTYHHVEITRVSNETAYQEIAMGNEAIKNITGQEVEYMRPPFGLWQKGLEQRVHVLPVMWTIDPLDWATGNTDEIVNKVVTRAEENDIILLHDCYDSSVKAALRIIDLLQAEGFEFVTVDKLMMN</sequence>
<dbReference type="OrthoDB" id="9806342at2"/>
<dbReference type="GO" id="GO:0016020">
    <property type="term" value="C:membrane"/>
    <property type="evidence" value="ECO:0007669"/>
    <property type="project" value="TreeGrafter"/>
</dbReference>
<dbReference type="GO" id="GO:0016810">
    <property type="term" value="F:hydrolase activity, acting on carbon-nitrogen (but not peptide) bonds"/>
    <property type="evidence" value="ECO:0007669"/>
    <property type="project" value="InterPro"/>
</dbReference>
<dbReference type="InterPro" id="IPR011330">
    <property type="entry name" value="Glyco_hydro/deAcase_b/a-brl"/>
</dbReference>
<dbReference type="Proteomes" id="UP000295726">
    <property type="component" value="Unassembled WGS sequence"/>
</dbReference>
<evidence type="ECO:0000313" key="4">
    <source>
        <dbReference type="EMBL" id="TCS75776.1"/>
    </source>
</evidence>
<reference evidence="4 5" key="1">
    <citation type="submission" date="2019-03" db="EMBL/GenBank/DDBJ databases">
        <title>Genomic Encyclopedia of Type Strains, Phase IV (KMG-IV): sequencing the most valuable type-strain genomes for metagenomic binning, comparative biology and taxonomic classification.</title>
        <authorList>
            <person name="Goeker M."/>
        </authorList>
    </citation>
    <scope>NUCLEOTIDE SEQUENCE [LARGE SCALE GENOMIC DNA]</scope>
    <source>
        <strain evidence="4 5">DSM 29489</strain>
    </source>
</reference>
<protein>
    <submittedName>
        <fullName evidence="4">Peptidoglycan/xylan/chitin deacetylase (PgdA/CDA1 family)</fullName>
    </submittedName>
</protein>
<dbReference type="GO" id="GO:0005975">
    <property type="term" value="P:carbohydrate metabolic process"/>
    <property type="evidence" value="ECO:0007669"/>
    <property type="project" value="InterPro"/>
</dbReference>
<dbReference type="Pfam" id="PF01522">
    <property type="entry name" value="Polysacc_deac_1"/>
    <property type="match status" value="1"/>
</dbReference>
<dbReference type="Gene3D" id="3.20.20.370">
    <property type="entry name" value="Glycoside hydrolase/deacetylase"/>
    <property type="match status" value="1"/>
</dbReference>
<comment type="caution">
    <text evidence="4">The sequence shown here is derived from an EMBL/GenBank/DDBJ whole genome shotgun (WGS) entry which is preliminary data.</text>
</comment>
<evidence type="ECO:0000313" key="5">
    <source>
        <dbReference type="Proteomes" id="UP000295726"/>
    </source>
</evidence>
<keyword evidence="5" id="KW-1185">Reference proteome</keyword>
<gene>
    <name evidence="4" type="ORF">EDD59_12714</name>
</gene>
<organism evidence="4 5">
    <name type="scientific">Muricomes intestini</name>
    <dbReference type="NCBI Taxonomy" id="1796634"/>
    <lineage>
        <taxon>Bacteria</taxon>
        <taxon>Bacillati</taxon>
        <taxon>Bacillota</taxon>
        <taxon>Clostridia</taxon>
        <taxon>Lachnospirales</taxon>
        <taxon>Lachnospiraceae</taxon>
        <taxon>Muricomes</taxon>
    </lineage>
</organism>
<accession>A0A4R3K1R2</accession>
<proteinExistence type="predicted"/>
<dbReference type="GO" id="GO:0046872">
    <property type="term" value="F:metal ion binding"/>
    <property type="evidence" value="ECO:0007669"/>
    <property type="project" value="UniProtKB-KW"/>
</dbReference>
<feature type="domain" description="NodB homology" evidence="3">
    <location>
        <begin position="50"/>
        <end position="226"/>
    </location>
</feature>
<dbReference type="PROSITE" id="PS51677">
    <property type="entry name" value="NODB"/>
    <property type="match status" value="1"/>
</dbReference>
<name>A0A4R3K1R2_9FIRM</name>
<dbReference type="InterPro" id="IPR050248">
    <property type="entry name" value="Polysacc_deacetylase_ArnD"/>
</dbReference>